<feature type="transmembrane region" description="Helical" evidence="1">
    <location>
        <begin position="6"/>
        <end position="24"/>
    </location>
</feature>
<dbReference type="EMBL" id="HE965803">
    <property type="protein sequence ID" value="CCJ49503.1"/>
    <property type="molecule type" value="Genomic_DNA"/>
</dbReference>
<keyword evidence="1" id="KW-0812">Transmembrane</keyword>
<gene>
    <name evidence="2" type="ordered locus">BN117_2170</name>
</gene>
<dbReference type="HOGENOM" id="CLU_2128677_0_0_4"/>
<evidence type="ECO:0000313" key="3">
    <source>
        <dbReference type="Proteomes" id="UP000008035"/>
    </source>
</evidence>
<keyword evidence="1" id="KW-1133">Transmembrane helix</keyword>
<evidence type="ECO:0000313" key="2">
    <source>
        <dbReference type="EMBL" id="CCJ49503.1"/>
    </source>
</evidence>
<dbReference type="KEGG" id="bpar:BN117_2170"/>
<keyword evidence="1" id="KW-0472">Membrane</keyword>
<reference evidence="2 3" key="1">
    <citation type="journal article" date="2012" name="BMC Genomics">
        <title>Comparative genomics of the classical Bordetella subspecies: the evolution and exchange of virulence-associated diversity amongst closely related pathogens.</title>
        <authorList>
            <person name="Park J."/>
            <person name="Zhang Y."/>
            <person name="Buboltz A.M."/>
            <person name="Zhang X."/>
            <person name="Schuster S.C."/>
            <person name="Ahuja U."/>
            <person name="Liu M."/>
            <person name="Miller J.F."/>
            <person name="Sebaihia M."/>
            <person name="Bentley S.D."/>
            <person name="Parkhill J."/>
            <person name="Harvill E.T."/>
        </authorList>
    </citation>
    <scope>NUCLEOTIDE SEQUENCE [LARGE SCALE GENOMIC DNA]</scope>
    <source>
        <strain evidence="2 3">Bpp5</strain>
    </source>
</reference>
<dbReference type="Proteomes" id="UP000008035">
    <property type="component" value="Chromosome"/>
</dbReference>
<dbReference type="AlphaFoldDB" id="K0MFG5"/>
<name>K0MFG5_BORPB</name>
<sequence>MLAKIILLAACVAALAYLLLSRRARPRRRAAPRPLRALPAGRRRMPLYLGVAAVLALAGALLSAFLLVTAMAGGSGGGYRGQADFLQPVAIVLLAIGVVCAIAALVSFFRQRG</sequence>
<feature type="transmembrane region" description="Helical" evidence="1">
    <location>
        <begin position="85"/>
        <end position="109"/>
    </location>
</feature>
<accession>K0MFG5</accession>
<feature type="transmembrane region" description="Helical" evidence="1">
    <location>
        <begin position="45"/>
        <end position="73"/>
    </location>
</feature>
<evidence type="ECO:0000256" key="1">
    <source>
        <dbReference type="SAM" id="Phobius"/>
    </source>
</evidence>
<proteinExistence type="predicted"/>
<protein>
    <submittedName>
        <fullName evidence="2">Membrane protein</fullName>
    </submittedName>
</protein>
<organism evidence="2 3">
    <name type="scientific">Bordetella parapertussis (strain Bpp5)</name>
    <dbReference type="NCBI Taxonomy" id="1208660"/>
    <lineage>
        <taxon>Bacteria</taxon>
        <taxon>Pseudomonadati</taxon>
        <taxon>Pseudomonadota</taxon>
        <taxon>Betaproteobacteria</taxon>
        <taxon>Burkholderiales</taxon>
        <taxon>Alcaligenaceae</taxon>
        <taxon>Bordetella</taxon>
    </lineage>
</organism>
<dbReference type="RefSeq" id="WP_015039706.1">
    <property type="nucleotide sequence ID" value="NC_018828.1"/>
</dbReference>